<dbReference type="Pfam" id="PF00149">
    <property type="entry name" value="Metallophos"/>
    <property type="match status" value="1"/>
</dbReference>
<dbReference type="InterPro" id="IPR029052">
    <property type="entry name" value="Metallo-depent_PP-like"/>
</dbReference>
<evidence type="ECO:0000313" key="4">
    <source>
        <dbReference type="Proteomes" id="UP000247973"/>
    </source>
</evidence>
<keyword evidence="4" id="KW-1185">Reference proteome</keyword>
<dbReference type="PANTHER" id="PTHR31302:SF0">
    <property type="entry name" value="TRANSMEMBRANE PROTEIN WITH METALLOPHOSPHOESTERASE DOMAIN"/>
    <property type="match status" value="1"/>
</dbReference>
<reference evidence="3 4" key="1">
    <citation type="submission" date="2018-03" db="EMBL/GenBank/DDBJ databases">
        <title>Genomic Encyclopedia of Archaeal and Bacterial Type Strains, Phase II (KMG-II): from individual species to whole genera.</title>
        <authorList>
            <person name="Goeker M."/>
        </authorList>
    </citation>
    <scope>NUCLEOTIDE SEQUENCE [LARGE SCALE GENOMIC DNA]</scope>
    <source>
        <strain evidence="3 4">DSM 100214</strain>
    </source>
</reference>
<dbReference type="OrthoDB" id="9780884at2"/>
<feature type="transmembrane region" description="Helical" evidence="1">
    <location>
        <begin position="36"/>
        <end position="54"/>
    </location>
</feature>
<proteinExistence type="predicted"/>
<gene>
    <name evidence="3" type="ORF">CLV62_10255</name>
</gene>
<organism evidence="3 4">
    <name type="scientific">Dysgonomonas alginatilytica</name>
    <dbReference type="NCBI Taxonomy" id="1605892"/>
    <lineage>
        <taxon>Bacteria</taxon>
        <taxon>Pseudomonadati</taxon>
        <taxon>Bacteroidota</taxon>
        <taxon>Bacteroidia</taxon>
        <taxon>Bacteroidales</taxon>
        <taxon>Dysgonomonadaceae</taxon>
        <taxon>Dysgonomonas</taxon>
    </lineage>
</organism>
<dbReference type="InterPro" id="IPR051158">
    <property type="entry name" value="Metallophosphoesterase_sf"/>
</dbReference>
<name>A0A2V3PZR2_9BACT</name>
<comment type="caution">
    <text evidence="3">The sequence shown here is derived from an EMBL/GenBank/DDBJ whole genome shotgun (WGS) entry which is preliminary data.</text>
</comment>
<keyword evidence="1" id="KW-1133">Transmembrane helix</keyword>
<accession>A0A2V3PZR2</accession>
<feature type="transmembrane region" description="Helical" evidence="1">
    <location>
        <begin position="6"/>
        <end position="24"/>
    </location>
</feature>
<dbReference type="RefSeq" id="WP_110309315.1">
    <property type="nucleotide sequence ID" value="NZ_QICL01000002.1"/>
</dbReference>
<dbReference type="EMBL" id="QICL01000002">
    <property type="protein sequence ID" value="PXV68025.1"/>
    <property type="molecule type" value="Genomic_DNA"/>
</dbReference>
<sequence>MKVFLFQALIVHLIFNVYVFVRGWQVLPKKNAYRIPYALLFIIELIVYLTGLIFNVNLPATILKPILLVGTWWMVLIGYTTALLLIYDFIQFQGRWFDPIRKLNLQKIGLKRIFLVISLVVVISSMSYGHYRFWHPVVTEMDLTVNKKADGLKNLRVVMVADIHAGHLIDKGVLSMYVDKIMEQKPDVILIVGDIIDYDLPPLIDQKMDEEFRRLKAPYGVYASTGNHEYRLNGEEKIAWLASETGMTMLRDTAIKVADKFYIVGREDDHAENRKSLPDIMEHVDKQLPVIVMNHEPKRLSEESSEQADLAVYGHTHNGQLFPYNLIMSMIYEVGHGYKKKDNTHVYVTSGLGLAGPQYRIGTISEIVVLNLHFD</sequence>
<dbReference type="Gene3D" id="3.60.21.10">
    <property type="match status" value="1"/>
</dbReference>
<dbReference type="SUPFAM" id="SSF56300">
    <property type="entry name" value="Metallo-dependent phosphatases"/>
    <property type="match status" value="1"/>
</dbReference>
<evidence type="ECO:0000256" key="1">
    <source>
        <dbReference type="SAM" id="Phobius"/>
    </source>
</evidence>
<feature type="transmembrane region" description="Helical" evidence="1">
    <location>
        <begin position="110"/>
        <end position="131"/>
    </location>
</feature>
<dbReference type="PANTHER" id="PTHR31302">
    <property type="entry name" value="TRANSMEMBRANE PROTEIN WITH METALLOPHOSPHOESTERASE DOMAIN-RELATED"/>
    <property type="match status" value="1"/>
</dbReference>
<dbReference type="InterPro" id="IPR004843">
    <property type="entry name" value="Calcineurin-like_PHP"/>
</dbReference>
<dbReference type="Proteomes" id="UP000247973">
    <property type="component" value="Unassembled WGS sequence"/>
</dbReference>
<evidence type="ECO:0000313" key="3">
    <source>
        <dbReference type="EMBL" id="PXV68025.1"/>
    </source>
</evidence>
<feature type="transmembrane region" description="Helical" evidence="1">
    <location>
        <begin position="66"/>
        <end position="90"/>
    </location>
</feature>
<keyword evidence="1" id="KW-0812">Transmembrane</keyword>
<dbReference type="GO" id="GO:0016787">
    <property type="term" value="F:hydrolase activity"/>
    <property type="evidence" value="ECO:0007669"/>
    <property type="project" value="InterPro"/>
</dbReference>
<feature type="domain" description="Calcineurin-like phosphoesterase" evidence="2">
    <location>
        <begin position="155"/>
        <end position="318"/>
    </location>
</feature>
<protein>
    <recommendedName>
        <fullName evidence="2">Calcineurin-like phosphoesterase domain-containing protein</fullName>
    </recommendedName>
</protein>
<evidence type="ECO:0000259" key="2">
    <source>
        <dbReference type="Pfam" id="PF00149"/>
    </source>
</evidence>
<keyword evidence="1" id="KW-0472">Membrane</keyword>
<dbReference type="AlphaFoldDB" id="A0A2V3PZR2"/>